<evidence type="ECO:0000313" key="6">
    <source>
        <dbReference type="Proteomes" id="UP000249769"/>
    </source>
</evidence>
<dbReference type="EMBL" id="QFOL01000001">
    <property type="protein sequence ID" value="PZP54393.1"/>
    <property type="molecule type" value="Genomic_DNA"/>
</dbReference>
<dbReference type="GO" id="GO:0071949">
    <property type="term" value="F:FAD binding"/>
    <property type="evidence" value="ECO:0007669"/>
    <property type="project" value="InterPro"/>
</dbReference>
<dbReference type="InterPro" id="IPR036188">
    <property type="entry name" value="FAD/NAD-bd_sf"/>
</dbReference>
<evidence type="ECO:0000313" key="5">
    <source>
        <dbReference type="EMBL" id="PZP54393.1"/>
    </source>
</evidence>
<reference evidence="5 6" key="1">
    <citation type="submission" date="2017-08" db="EMBL/GenBank/DDBJ databases">
        <title>Infants hospitalized years apart are colonized by the same room-sourced microbial strains.</title>
        <authorList>
            <person name="Brooks B."/>
            <person name="Olm M.R."/>
            <person name="Firek B.A."/>
            <person name="Baker R."/>
            <person name="Thomas B.C."/>
            <person name="Morowitz M.J."/>
            <person name="Banfield J.F."/>
        </authorList>
    </citation>
    <scope>NUCLEOTIDE SEQUENCE [LARGE SCALE GENOMIC DNA]</scope>
    <source>
        <strain evidence="5">S2_009_000_R2_73</strain>
    </source>
</reference>
<dbReference type="Gene3D" id="3.50.50.60">
    <property type="entry name" value="FAD/NAD(P)-binding domain"/>
    <property type="match status" value="1"/>
</dbReference>
<dbReference type="PROSITE" id="PS51257">
    <property type="entry name" value="PROKAR_LIPOPROTEIN"/>
    <property type="match status" value="1"/>
</dbReference>
<keyword evidence="2" id="KW-0285">Flavoprotein</keyword>
<dbReference type="InterPro" id="IPR050641">
    <property type="entry name" value="RIFMO-like"/>
</dbReference>
<organism evidence="5 6">
    <name type="scientific">Agrobacterium fabrum</name>
    <dbReference type="NCBI Taxonomy" id="1176649"/>
    <lineage>
        <taxon>Bacteria</taxon>
        <taxon>Pseudomonadati</taxon>
        <taxon>Pseudomonadota</taxon>
        <taxon>Alphaproteobacteria</taxon>
        <taxon>Hyphomicrobiales</taxon>
        <taxon>Rhizobiaceae</taxon>
        <taxon>Rhizobium/Agrobacterium group</taxon>
        <taxon>Agrobacterium</taxon>
        <taxon>Agrobacterium tumefaciens complex</taxon>
    </lineage>
</organism>
<feature type="domain" description="FAD-binding" evidence="4">
    <location>
        <begin position="6"/>
        <end position="333"/>
    </location>
</feature>
<accession>A0A2W5FHC3</accession>
<evidence type="ECO:0000256" key="3">
    <source>
        <dbReference type="ARBA" id="ARBA00022827"/>
    </source>
</evidence>
<comment type="caution">
    <text evidence="5">The sequence shown here is derived from an EMBL/GenBank/DDBJ whole genome shotgun (WGS) entry which is preliminary data.</text>
</comment>
<dbReference type="AlphaFoldDB" id="A0A2W5FHC3"/>
<keyword evidence="3" id="KW-0274">FAD</keyword>
<name>A0A2W5FHC3_9HYPH</name>
<evidence type="ECO:0000259" key="4">
    <source>
        <dbReference type="Pfam" id="PF01494"/>
    </source>
</evidence>
<dbReference type="Gene3D" id="3.40.30.120">
    <property type="match status" value="1"/>
</dbReference>
<sequence>MVEKRDVIVVGGGPVGLWISCELRLAGLSVVVLERRNERINQSRALTIHGRSVEMFSLRGLEERFIRTGIPIPTGHYAVLDTRLGFDFIDSKFPYTLFLPQDATEAILEQRALELGVEVVRGATVDKVDIEEDAVSVHAEGKDGPLAYTGSYVIGADGTRSLVRQSAGIAFEGHPASGMWFMGDVVLGDPPKVPVLSEFNMAGCAMVAPLGDGRHWRIVLNEAEDRGKTRADPVTLEELKTATRNILGSDLGARDPLWLSRFDNETRLAAHYRKGRAFLAGDAAHIHLPAGGQGMNVGLQDAMNLGWKLAMVMKGEAPETLLDSYEQERRPIGLYLHDTTMAQAALITAFSPHGLALRGVMNDMLKVPAINQYFALQVSGFGVHYPLPLPGDVMEPAGGLTGTRIRDVELHLENGVKTTLFSLLSDGRWLSLSLDAVSRASVPSWVPAHAIVTATGRPAEPMPTLERLAAITLRPDGYVAGFVERRTLR</sequence>
<comment type="cofactor">
    <cofactor evidence="1">
        <name>FAD</name>
        <dbReference type="ChEBI" id="CHEBI:57692"/>
    </cofactor>
</comment>
<dbReference type="Gene3D" id="3.30.70.2450">
    <property type="match status" value="1"/>
</dbReference>
<evidence type="ECO:0000256" key="1">
    <source>
        <dbReference type="ARBA" id="ARBA00001974"/>
    </source>
</evidence>
<evidence type="ECO:0000256" key="2">
    <source>
        <dbReference type="ARBA" id="ARBA00022630"/>
    </source>
</evidence>
<dbReference type="Pfam" id="PF21274">
    <property type="entry name" value="Rng_hyd_C"/>
    <property type="match status" value="1"/>
</dbReference>
<dbReference type="SUPFAM" id="SSF51905">
    <property type="entry name" value="FAD/NAD(P)-binding domain"/>
    <property type="match status" value="1"/>
</dbReference>
<dbReference type="Pfam" id="PF01494">
    <property type="entry name" value="FAD_binding_3"/>
    <property type="match status" value="1"/>
</dbReference>
<proteinExistence type="predicted"/>
<dbReference type="GO" id="GO:0016709">
    <property type="term" value="F:oxidoreductase activity, acting on paired donors, with incorporation or reduction of molecular oxygen, NAD(P)H as one donor, and incorporation of one atom of oxygen"/>
    <property type="evidence" value="ECO:0007669"/>
    <property type="project" value="UniProtKB-ARBA"/>
</dbReference>
<dbReference type="InterPro" id="IPR002938">
    <property type="entry name" value="FAD-bd"/>
</dbReference>
<protein>
    <submittedName>
        <fullName evidence="5">2-polyprenyl-6-methoxyphenol hydroxylase</fullName>
    </submittedName>
</protein>
<gene>
    <name evidence="5" type="ORF">DI595_00435</name>
</gene>
<dbReference type="Proteomes" id="UP000249769">
    <property type="component" value="Unassembled WGS sequence"/>
</dbReference>
<dbReference type="PANTHER" id="PTHR43004">
    <property type="entry name" value="TRK SYSTEM POTASSIUM UPTAKE PROTEIN"/>
    <property type="match status" value="1"/>
</dbReference>
<dbReference type="PANTHER" id="PTHR43004:SF19">
    <property type="entry name" value="BINDING MONOOXYGENASE, PUTATIVE (JCVI)-RELATED"/>
    <property type="match status" value="1"/>
</dbReference>
<dbReference type="PRINTS" id="PR00420">
    <property type="entry name" value="RNGMNOXGNASE"/>
</dbReference>